<evidence type="ECO:0000256" key="2">
    <source>
        <dbReference type="ARBA" id="ARBA00022490"/>
    </source>
</evidence>
<proteinExistence type="inferred from homology"/>
<dbReference type="CDD" id="cd11572">
    <property type="entry name" value="RlmI_M_like"/>
    <property type="match status" value="1"/>
</dbReference>
<dbReference type="InterPro" id="IPR019614">
    <property type="entry name" value="SAM-dep_methyl-trfase"/>
</dbReference>
<name>A0A9D9N2F8_9SPIR</name>
<dbReference type="GO" id="GO:0005737">
    <property type="term" value="C:cytoplasm"/>
    <property type="evidence" value="ECO:0007669"/>
    <property type="project" value="UniProtKB-SubCell"/>
</dbReference>
<evidence type="ECO:0000259" key="7">
    <source>
        <dbReference type="Pfam" id="PF10672"/>
    </source>
</evidence>
<evidence type="ECO:0000259" key="8">
    <source>
        <dbReference type="Pfam" id="PF17785"/>
    </source>
</evidence>
<dbReference type="Gene3D" id="3.30.750.80">
    <property type="entry name" value="RNA methyltransferase domain (HRMD) like"/>
    <property type="match status" value="1"/>
</dbReference>
<gene>
    <name evidence="9" type="ORF">IAA81_06735</name>
</gene>
<keyword evidence="3 9" id="KW-0489">Methyltransferase</keyword>
<dbReference type="Pfam" id="PF10672">
    <property type="entry name" value="Methyltrans_SAM"/>
    <property type="match status" value="1"/>
</dbReference>
<feature type="domain" description="S-adenosylmethionine-dependent methyltransferase" evidence="7">
    <location>
        <begin position="220"/>
        <end position="383"/>
    </location>
</feature>
<comment type="caution">
    <text evidence="9">The sequence shown here is derived from an EMBL/GenBank/DDBJ whole genome shotgun (WGS) entry which is preliminary data.</text>
</comment>
<comment type="similarity">
    <text evidence="6">Belongs to the methyltransferase superfamily. RlmI family.</text>
</comment>
<dbReference type="InterPro" id="IPR029063">
    <property type="entry name" value="SAM-dependent_MTases_sf"/>
</dbReference>
<dbReference type="Gene3D" id="3.40.50.150">
    <property type="entry name" value="Vaccinia Virus protein VP39"/>
    <property type="match status" value="1"/>
</dbReference>
<sequence length="430" mass="48577">MPDNNLKEPHGNPVLPRLFLKPKEEDRILEGHPWIYDNEVKEIRTGKQCFPFSNSRFEYTGLMEAYTASGFFLGIGYYNHFSKIIFRFFSRERDEINGEFFSKRIKTALELRKNFFSPGDSFRLVFGEADFLPGLIVDCFKAFPLGTDNPGAEVIPQVFLSIQFLSRAVEEYRDLIIDALRKILNPVGIVERSDVRVRVLEGLEEKKGFIGPEFNPEIIIRENSILLKVNLLEGQKTGYFLDQKFNRRLLSPIVSGKRVLDTFTHTGAFGLNASLFGAAEVISADISPEAVALTKENIILNHSEKTNTVLEADVFELLKSYCDSGETFDVIILDPPAFTKNAKTSSKAYGGYKEINLRAMKILKTGGYLLTCSCSHFFTDEMFMNMLLNAGRDAHKKLQIISRTGPGPDHPVLAGYPESSYLTCVLLRVF</sequence>
<dbReference type="Gene3D" id="2.30.130.10">
    <property type="entry name" value="PUA domain"/>
    <property type="match status" value="1"/>
</dbReference>
<dbReference type="InterPro" id="IPR036974">
    <property type="entry name" value="PUA_sf"/>
</dbReference>
<dbReference type="Pfam" id="PF17785">
    <property type="entry name" value="PUA_3"/>
    <property type="match status" value="1"/>
</dbReference>
<dbReference type="SUPFAM" id="SSF88697">
    <property type="entry name" value="PUA domain-like"/>
    <property type="match status" value="1"/>
</dbReference>
<dbReference type="SUPFAM" id="SSF53335">
    <property type="entry name" value="S-adenosyl-L-methionine-dependent methyltransferases"/>
    <property type="match status" value="1"/>
</dbReference>
<organism evidence="9 10">
    <name type="scientific">Candidatus Gallitreponema excrementavium</name>
    <dbReference type="NCBI Taxonomy" id="2840840"/>
    <lineage>
        <taxon>Bacteria</taxon>
        <taxon>Pseudomonadati</taxon>
        <taxon>Spirochaetota</taxon>
        <taxon>Spirochaetia</taxon>
        <taxon>Spirochaetales</taxon>
        <taxon>Candidatus Gallitreponema</taxon>
    </lineage>
</organism>
<evidence type="ECO:0000256" key="6">
    <source>
        <dbReference type="ARBA" id="ARBA00038091"/>
    </source>
</evidence>
<feature type="domain" description="RlmI-like PUA" evidence="8">
    <location>
        <begin position="19"/>
        <end position="91"/>
    </location>
</feature>
<dbReference type="PANTHER" id="PTHR42873:SF1">
    <property type="entry name" value="S-ADENOSYLMETHIONINE-DEPENDENT METHYLTRANSFERASE DOMAIN-CONTAINING PROTEIN"/>
    <property type="match status" value="1"/>
</dbReference>
<evidence type="ECO:0000256" key="4">
    <source>
        <dbReference type="ARBA" id="ARBA00022679"/>
    </source>
</evidence>
<dbReference type="GO" id="GO:0032259">
    <property type="term" value="P:methylation"/>
    <property type="evidence" value="ECO:0007669"/>
    <property type="project" value="UniProtKB-KW"/>
</dbReference>
<protein>
    <submittedName>
        <fullName evidence="9">Class I SAM-dependent rRNA methyltransferase</fullName>
    </submittedName>
</protein>
<comment type="subcellular location">
    <subcellularLocation>
        <location evidence="1">Cytoplasm</location>
    </subcellularLocation>
</comment>
<keyword evidence="5" id="KW-0949">S-adenosyl-L-methionine</keyword>
<dbReference type="CDD" id="cd02440">
    <property type="entry name" value="AdoMet_MTases"/>
    <property type="match status" value="1"/>
</dbReference>
<dbReference type="PANTHER" id="PTHR42873">
    <property type="entry name" value="RIBOSOMAL RNA LARGE SUBUNIT METHYLTRANSFERASE"/>
    <property type="match status" value="1"/>
</dbReference>
<evidence type="ECO:0000256" key="5">
    <source>
        <dbReference type="ARBA" id="ARBA00022691"/>
    </source>
</evidence>
<dbReference type="AlphaFoldDB" id="A0A9D9N2F8"/>
<dbReference type="CDD" id="cd21153">
    <property type="entry name" value="PUA_RlmI"/>
    <property type="match status" value="1"/>
</dbReference>
<dbReference type="InterPro" id="IPR015947">
    <property type="entry name" value="PUA-like_sf"/>
</dbReference>
<dbReference type="GO" id="GO:0008168">
    <property type="term" value="F:methyltransferase activity"/>
    <property type="evidence" value="ECO:0007669"/>
    <property type="project" value="UniProtKB-KW"/>
</dbReference>
<accession>A0A9D9N2F8</accession>
<dbReference type="Proteomes" id="UP000823638">
    <property type="component" value="Unassembled WGS sequence"/>
</dbReference>
<dbReference type="EMBL" id="JADIMM010000080">
    <property type="protein sequence ID" value="MBO8457909.1"/>
    <property type="molecule type" value="Genomic_DNA"/>
</dbReference>
<evidence type="ECO:0000256" key="1">
    <source>
        <dbReference type="ARBA" id="ARBA00004496"/>
    </source>
</evidence>
<reference evidence="9" key="2">
    <citation type="journal article" date="2021" name="PeerJ">
        <title>Extensive microbial diversity within the chicken gut microbiome revealed by metagenomics and culture.</title>
        <authorList>
            <person name="Gilroy R."/>
            <person name="Ravi A."/>
            <person name="Getino M."/>
            <person name="Pursley I."/>
            <person name="Horton D.L."/>
            <person name="Alikhan N.F."/>
            <person name="Baker D."/>
            <person name="Gharbi K."/>
            <person name="Hall N."/>
            <person name="Watson M."/>
            <person name="Adriaenssens E.M."/>
            <person name="Foster-Nyarko E."/>
            <person name="Jarju S."/>
            <person name="Secka A."/>
            <person name="Antonio M."/>
            <person name="Oren A."/>
            <person name="Chaudhuri R.R."/>
            <person name="La Ragione R."/>
            <person name="Hildebrand F."/>
            <person name="Pallen M.J."/>
        </authorList>
    </citation>
    <scope>NUCLEOTIDE SEQUENCE</scope>
    <source>
        <strain evidence="9">10532</strain>
    </source>
</reference>
<evidence type="ECO:0000313" key="9">
    <source>
        <dbReference type="EMBL" id="MBO8457909.1"/>
    </source>
</evidence>
<dbReference type="InterPro" id="IPR041532">
    <property type="entry name" value="RlmI-like_PUA"/>
</dbReference>
<reference evidence="9" key="1">
    <citation type="submission" date="2020-10" db="EMBL/GenBank/DDBJ databases">
        <authorList>
            <person name="Gilroy R."/>
        </authorList>
    </citation>
    <scope>NUCLEOTIDE SEQUENCE</scope>
    <source>
        <strain evidence="9">10532</strain>
    </source>
</reference>
<keyword evidence="2" id="KW-0963">Cytoplasm</keyword>
<keyword evidence="4" id="KW-0808">Transferase</keyword>
<evidence type="ECO:0000313" key="10">
    <source>
        <dbReference type="Proteomes" id="UP000823638"/>
    </source>
</evidence>
<dbReference type="GO" id="GO:0003723">
    <property type="term" value="F:RNA binding"/>
    <property type="evidence" value="ECO:0007669"/>
    <property type="project" value="InterPro"/>
</dbReference>
<evidence type="ECO:0000256" key="3">
    <source>
        <dbReference type="ARBA" id="ARBA00022603"/>
    </source>
</evidence>